<dbReference type="AlphaFoldDB" id="A0AAE1DFL5"/>
<gene>
    <name evidence="1" type="ORF">RRG08_025966</name>
</gene>
<keyword evidence="2" id="KW-1185">Reference proteome</keyword>
<organism evidence="1 2">
    <name type="scientific">Elysia crispata</name>
    <name type="common">lettuce slug</name>
    <dbReference type="NCBI Taxonomy" id="231223"/>
    <lineage>
        <taxon>Eukaryota</taxon>
        <taxon>Metazoa</taxon>
        <taxon>Spiralia</taxon>
        <taxon>Lophotrochozoa</taxon>
        <taxon>Mollusca</taxon>
        <taxon>Gastropoda</taxon>
        <taxon>Heterobranchia</taxon>
        <taxon>Euthyneura</taxon>
        <taxon>Panpulmonata</taxon>
        <taxon>Sacoglossa</taxon>
        <taxon>Placobranchoidea</taxon>
        <taxon>Plakobranchidae</taxon>
        <taxon>Elysia</taxon>
    </lineage>
</organism>
<dbReference type="Proteomes" id="UP001283361">
    <property type="component" value="Unassembled WGS sequence"/>
</dbReference>
<dbReference type="EMBL" id="JAWDGP010004021">
    <property type="protein sequence ID" value="KAK3768722.1"/>
    <property type="molecule type" value="Genomic_DNA"/>
</dbReference>
<proteinExistence type="predicted"/>
<evidence type="ECO:0000313" key="2">
    <source>
        <dbReference type="Proteomes" id="UP001283361"/>
    </source>
</evidence>
<evidence type="ECO:0000313" key="1">
    <source>
        <dbReference type="EMBL" id="KAK3768722.1"/>
    </source>
</evidence>
<accession>A0AAE1DFL5</accession>
<reference evidence="1" key="1">
    <citation type="journal article" date="2023" name="G3 (Bethesda)">
        <title>A reference genome for the long-term kleptoplast-retaining sea slug Elysia crispata morphotype clarki.</title>
        <authorList>
            <person name="Eastman K.E."/>
            <person name="Pendleton A.L."/>
            <person name="Shaikh M.A."/>
            <person name="Suttiyut T."/>
            <person name="Ogas R."/>
            <person name="Tomko P."/>
            <person name="Gavelis G."/>
            <person name="Widhalm J.R."/>
            <person name="Wisecaver J.H."/>
        </authorList>
    </citation>
    <scope>NUCLEOTIDE SEQUENCE</scope>
    <source>
        <strain evidence="1">ECLA1</strain>
    </source>
</reference>
<sequence>MRMRNKVWGFHRVSLSDLNLHAPFKSSRGNLVIGHFGRDPPFSLRTLAQGGDNLHFRVSQLCHACSSCWPERVNPINIPHTHHGDEWVFSRDSCAMPVTPVGRSGSTRLTYHTPIIGTSGSSRVTAVPCL</sequence>
<name>A0AAE1DFL5_9GAST</name>
<protein>
    <submittedName>
        <fullName evidence="1">Uncharacterized protein</fullName>
    </submittedName>
</protein>
<comment type="caution">
    <text evidence="1">The sequence shown here is derived from an EMBL/GenBank/DDBJ whole genome shotgun (WGS) entry which is preliminary data.</text>
</comment>